<protein>
    <recommendedName>
        <fullName evidence="11">ATP-dependent DNA helicase DinG</fullName>
        <ecNumber evidence="11">5.6.2.3</ecNumber>
    </recommendedName>
    <alternativeName>
        <fullName evidence="11">DNA 5'-3' helicase DinG</fullName>
    </alternativeName>
</protein>
<evidence type="ECO:0000256" key="11">
    <source>
        <dbReference type="HAMAP-Rule" id="MF_02205"/>
    </source>
</evidence>
<keyword evidence="4 11" id="KW-0378">Hydrolase</keyword>
<accession>A0A099KAI7</accession>
<evidence type="ECO:0000256" key="4">
    <source>
        <dbReference type="ARBA" id="ARBA00022801"/>
    </source>
</evidence>
<evidence type="ECO:0000256" key="6">
    <source>
        <dbReference type="ARBA" id="ARBA00022840"/>
    </source>
</evidence>
<dbReference type="GO" id="GO:0005524">
    <property type="term" value="F:ATP binding"/>
    <property type="evidence" value="ECO:0007669"/>
    <property type="project" value="UniProtKB-UniRule"/>
</dbReference>
<dbReference type="GO" id="GO:0016887">
    <property type="term" value="F:ATP hydrolysis activity"/>
    <property type="evidence" value="ECO:0007669"/>
    <property type="project" value="RHEA"/>
</dbReference>
<keyword evidence="10 11" id="KW-0413">Isomerase</keyword>
<dbReference type="OrthoDB" id="9805194at2"/>
<dbReference type="InterPro" id="IPR027417">
    <property type="entry name" value="P-loop_NTPase"/>
</dbReference>
<dbReference type="Proteomes" id="UP000029868">
    <property type="component" value="Unassembled WGS sequence"/>
</dbReference>
<evidence type="ECO:0000313" key="14">
    <source>
        <dbReference type="Proteomes" id="UP000029868"/>
    </source>
</evidence>
<dbReference type="PATRIC" id="fig|28229.3.peg.4380"/>
<evidence type="ECO:0000256" key="7">
    <source>
        <dbReference type="ARBA" id="ARBA00023004"/>
    </source>
</evidence>
<evidence type="ECO:0000259" key="12">
    <source>
        <dbReference type="PROSITE" id="PS51193"/>
    </source>
</evidence>
<keyword evidence="1 11" id="KW-0004">4Fe-4S</keyword>
<evidence type="ECO:0000256" key="2">
    <source>
        <dbReference type="ARBA" id="ARBA00022723"/>
    </source>
</evidence>
<keyword evidence="6 11" id="KW-0067">ATP-binding</keyword>
<comment type="caution">
    <text evidence="11">Lacks conserved residue(s) required for the propagation of feature annotation.</text>
</comment>
<dbReference type="PROSITE" id="PS51193">
    <property type="entry name" value="HELICASE_ATP_BIND_2"/>
    <property type="match status" value="1"/>
</dbReference>
<dbReference type="Pfam" id="PF07957">
    <property type="entry name" value="DUF3294"/>
    <property type="match status" value="1"/>
</dbReference>
<comment type="similarity">
    <text evidence="11">Belongs to the helicase family. DinG subfamily. Type 1 sub-subfamily.</text>
</comment>
<keyword evidence="7 11" id="KW-0408">Iron</keyword>
<dbReference type="AlphaFoldDB" id="A0A099KAI7"/>
<dbReference type="EMBL" id="JQEC01000071">
    <property type="protein sequence ID" value="KGJ87724.1"/>
    <property type="molecule type" value="Genomic_DNA"/>
</dbReference>
<dbReference type="GO" id="GO:0051539">
    <property type="term" value="F:4 iron, 4 sulfur cluster binding"/>
    <property type="evidence" value="ECO:0007669"/>
    <property type="project" value="UniProtKB-UniRule"/>
</dbReference>
<dbReference type="SMART" id="SM00491">
    <property type="entry name" value="HELICc2"/>
    <property type="match status" value="1"/>
</dbReference>
<dbReference type="SUPFAM" id="SSF52540">
    <property type="entry name" value="P-loop containing nucleoside triphosphate hydrolases"/>
    <property type="match status" value="2"/>
</dbReference>
<dbReference type="FunFam" id="3.40.50.300:FF:000437">
    <property type="entry name" value="ATP-dependent DNA helicase DinG"/>
    <property type="match status" value="1"/>
</dbReference>
<feature type="binding site" evidence="11">
    <location>
        <position position="196"/>
    </location>
    <ligand>
        <name>[4Fe-4S] cluster</name>
        <dbReference type="ChEBI" id="CHEBI:49883"/>
    </ligand>
</feature>
<evidence type="ECO:0000256" key="8">
    <source>
        <dbReference type="ARBA" id="ARBA00023014"/>
    </source>
</evidence>
<comment type="caution">
    <text evidence="13">The sequence shown here is derived from an EMBL/GenBank/DDBJ whole genome shotgun (WGS) entry which is preliminary data.</text>
</comment>
<dbReference type="GO" id="GO:0009432">
    <property type="term" value="P:SOS response"/>
    <property type="evidence" value="ECO:0007669"/>
    <property type="project" value="TreeGrafter"/>
</dbReference>
<evidence type="ECO:0000256" key="1">
    <source>
        <dbReference type="ARBA" id="ARBA00022485"/>
    </source>
</evidence>
<comment type="cofactor">
    <cofactor evidence="11">
        <name>[4Fe-4S] cluster</name>
        <dbReference type="ChEBI" id="CHEBI:49883"/>
    </cofactor>
    <text evidence="11">Binds 1 [4Fe-4S] cluster.</text>
</comment>
<evidence type="ECO:0000256" key="5">
    <source>
        <dbReference type="ARBA" id="ARBA00022806"/>
    </source>
</evidence>
<evidence type="ECO:0000256" key="10">
    <source>
        <dbReference type="ARBA" id="ARBA00023235"/>
    </source>
</evidence>
<dbReference type="GO" id="GO:0046872">
    <property type="term" value="F:metal ion binding"/>
    <property type="evidence" value="ECO:0007669"/>
    <property type="project" value="UniProtKB-KW"/>
</dbReference>
<feature type="binding site" evidence="11">
    <location>
        <position position="206"/>
    </location>
    <ligand>
        <name>[4Fe-4S] cluster</name>
        <dbReference type="ChEBI" id="CHEBI:49883"/>
    </ligand>
</feature>
<dbReference type="Pfam" id="PF06733">
    <property type="entry name" value="DEAD_2"/>
    <property type="match status" value="1"/>
</dbReference>
<keyword evidence="9 11" id="KW-0238">DNA-binding</keyword>
<dbReference type="InterPro" id="IPR010614">
    <property type="entry name" value="RAD3-like_helicase_DEAD"/>
</dbReference>
<comment type="function">
    <text evidence="11">DNA-dependent ATPase and 5'-3' DNA helicase. Unwinds D-loops, R-loops, forked DNA and G-quadruplex DNA.</text>
</comment>
<dbReference type="EC" id="5.6.2.3" evidence="11"/>
<keyword evidence="5 11" id="KW-0347">Helicase</keyword>
<sequence>MLSDKLKQAIRQAYKAIGENLTHFNPRKQQTLLIAEIAKTLAGEYNKDRKIITIEAGTGTGKSLAYCLGAIPLALAKDKKVCISTATVALQEQLVDKDLPFLKKHAGIDFQFTLVKGRQRYVCRQKLTQAVTTSSDSEPTQVGFTFAEKPDAKDVRTLNSMHKALLDGSWLGDIDSWETHLPQHIWQQVQSDKHSCLKNLSEHTHCPFHKARETMDQAHVLVINHSLLLADLELGGGRILSSPEDTFYIIDEAHHLPKVTRDFSSAGITLKGSIEWLTKLRETGDKMAKLIKSQNAISPAMKLGDNCQELLIEMQKVLNFIEVNAKSYFLENDKQAQNSKFTKKSQHDEQVYRFENGLIPQTLKNWAEDLQSLSKKSLSHLNKLYNGLIESVKDGDTQMYLAEPLLAEAGFMLQRLENLQALWYMYAKTDSDKGAPMARWLEHLTSKRQDYLLSASPIEVGFTLENMLWSQCEGAVLCSATLRALNSFDHFRFQVGLRNNDGSQYQQVDSPFDYQNNAQLVIANMDNEASAPDFTDEVISKLPKYLEQGNASLVLFSSYWQMNKVAQTLRDEHKLEIMVQGELSRQQIIEQHKKRCDEKKGSVIFGTQSFSEGLDLPGDYLNNLIITKLPFSVPTSPVEQAQAEYVTAKGGNPFMTLSVPDTSKKLVQACGRLLRNEMDKGVITLLDKRVVTKRYGKQLLDSLPPFSRVFEK</sequence>
<dbReference type="GO" id="GO:0033677">
    <property type="term" value="F:DNA/RNA helicase activity"/>
    <property type="evidence" value="ECO:0007669"/>
    <property type="project" value="TreeGrafter"/>
</dbReference>
<dbReference type="RefSeq" id="WP_033084303.1">
    <property type="nucleotide sequence ID" value="NZ_JQEC01000071.1"/>
</dbReference>
<feature type="domain" description="Helicase ATP-binding" evidence="12">
    <location>
        <begin position="16"/>
        <end position="307"/>
    </location>
</feature>
<name>A0A099KAI7_COLPS</name>
<dbReference type="InterPro" id="IPR012917">
    <property type="entry name" value="DUF3294"/>
</dbReference>
<evidence type="ECO:0000256" key="3">
    <source>
        <dbReference type="ARBA" id="ARBA00022741"/>
    </source>
</evidence>
<dbReference type="Gene3D" id="3.40.50.300">
    <property type="entry name" value="P-loop containing nucleotide triphosphate hydrolases"/>
    <property type="match status" value="2"/>
</dbReference>
<dbReference type="GO" id="GO:0003677">
    <property type="term" value="F:DNA binding"/>
    <property type="evidence" value="ECO:0007669"/>
    <property type="project" value="UniProtKB-UniRule"/>
</dbReference>
<comment type="catalytic activity">
    <reaction evidence="11">
        <text>ATP + H2O = ADP + phosphate + H(+)</text>
        <dbReference type="Rhea" id="RHEA:13065"/>
        <dbReference type="ChEBI" id="CHEBI:15377"/>
        <dbReference type="ChEBI" id="CHEBI:15378"/>
        <dbReference type="ChEBI" id="CHEBI:30616"/>
        <dbReference type="ChEBI" id="CHEBI:43474"/>
        <dbReference type="ChEBI" id="CHEBI:456216"/>
        <dbReference type="EC" id="5.6.2.3"/>
    </reaction>
</comment>
<feature type="binding site" evidence="11">
    <location>
        <position position="123"/>
    </location>
    <ligand>
        <name>[4Fe-4S] cluster</name>
        <dbReference type="ChEBI" id="CHEBI:49883"/>
    </ligand>
</feature>
<gene>
    <name evidence="11" type="primary">dinG</name>
    <name evidence="13" type="ORF">GAB14E_4402</name>
</gene>
<dbReference type="NCBIfam" id="NF008729">
    <property type="entry name" value="PRK11747.1"/>
    <property type="match status" value="1"/>
</dbReference>
<dbReference type="InterPro" id="IPR014013">
    <property type="entry name" value="Helic_SF1/SF2_ATP-bd_DinG/Rad3"/>
</dbReference>
<keyword evidence="2 11" id="KW-0479">Metal-binding</keyword>
<dbReference type="Pfam" id="PF13307">
    <property type="entry name" value="Helicase_C_2"/>
    <property type="match status" value="1"/>
</dbReference>
<dbReference type="HAMAP" id="MF_02205">
    <property type="entry name" value="DinG_proteobact"/>
    <property type="match status" value="1"/>
</dbReference>
<evidence type="ECO:0000313" key="13">
    <source>
        <dbReference type="EMBL" id="KGJ87724.1"/>
    </source>
</evidence>
<evidence type="ECO:0000256" key="9">
    <source>
        <dbReference type="ARBA" id="ARBA00023125"/>
    </source>
</evidence>
<organism evidence="13 14">
    <name type="scientific">Colwellia psychrerythraea</name>
    <name type="common">Vibrio psychroerythus</name>
    <dbReference type="NCBI Taxonomy" id="28229"/>
    <lineage>
        <taxon>Bacteria</taxon>
        <taxon>Pseudomonadati</taxon>
        <taxon>Pseudomonadota</taxon>
        <taxon>Gammaproteobacteria</taxon>
        <taxon>Alteromonadales</taxon>
        <taxon>Colwelliaceae</taxon>
        <taxon>Colwellia</taxon>
    </lineage>
</organism>
<dbReference type="PANTHER" id="PTHR11472:SF59">
    <property type="entry name" value="ATP-DEPENDENT DNA HELICASE DING"/>
    <property type="match status" value="1"/>
</dbReference>
<dbReference type="GO" id="GO:0043139">
    <property type="term" value="F:5'-3' DNA helicase activity"/>
    <property type="evidence" value="ECO:0007669"/>
    <property type="project" value="UniProtKB-UniRule"/>
</dbReference>
<dbReference type="InterPro" id="IPR045028">
    <property type="entry name" value="DinG/Rad3-like"/>
</dbReference>
<proteinExistence type="inferred from homology"/>
<dbReference type="InterPro" id="IPR006555">
    <property type="entry name" value="ATP-dep_Helicase_C"/>
</dbReference>
<dbReference type="InterPro" id="IPR039000">
    <property type="entry name" value="DinG_proteobact"/>
</dbReference>
<dbReference type="GO" id="GO:0006281">
    <property type="term" value="P:DNA repair"/>
    <property type="evidence" value="ECO:0007669"/>
    <property type="project" value="TreeGrafter"/>
</dbReference>
<keyword evidence="3 11" id="KW-0547">Nucleotide-binding</keyword>
<keyword evidence="8 11" id="KW-0411">Iron-sulfur</keyword>
<reference evidence="13 14" key="1">
    <citation type="submission" date="2014-08" db="EMBL/GenBank/DDBJ databases">
        <title>Genomic and Phenotypic Diversity of Colwellia psychrerythraea strains from Disparate Marine Basins.</title>
        <authorList>
            <person name="Techtmann S.M."/>
            <person name="Stelling S.C."/>
            <person name="Utturkar S.M."/>
            <person name="Alshibli N."/>
            <person name="Harris A."/>
            <person name="Brown S.D."/>
            <person name="Hazen T.C."/>
        </authorList>
    </citation>
    <scope>NUCLEOTIDE SEQUENCE [LARGE SCALE GENOMIC DNA]</scope>
    <source>
        <strain evidence="13 14">GAB14E</strain>
    </source>
</reference>
<dbReference type="PANTHER" id="PTHR11472">
    <property type="entry name" value="DNA REPAIR DEAD HELICASE RAD3/XP-D SUBFAMILY MEMBER"/>
    <property type="match status" value="1"/>
</dbReference>